<gene>
    <name evidence="1" type="ORF">RPERSI_LOCUS8156</name>
</gene>
<keyword evidence="2" id="KW-1185">Reference proteome</keyword>
<feature type="non-terminal residue" evidence="1">
    <location>
        <position position="306"/>
    </location>
</feature>
<name>A0ACA9NNS3_9GLOM</name>
<evidence type="ECO:0000313" key="1">
    <source>
        <dbReference type="EMBL" id="CAG8658120.1"/>
    </source>
</evidence>
<protein>
    <submittedName>
        <fullName evidence="1">15077_t:CDS:1</fullName>
    </submittedName>
</protein>
<sequence>MPNEFNSNYATNDQLVSNALYSLMPANQFFFENKPQEFVSRFNNSTSLDLQLYEAGGDTYSDNSCSAHLVKCEADSIYFDNSCSASLVECEAEGTYFDSAPLVDNNGSSYFADSTYSDSTSLVDNNSNSYFGFNDNISFSNDYNLDSYFSNLEIESSSDANNNASASLVDNNSALILALMIIFPSVMIKILMKDTNNEYRQDDNESESALLELKLNITQPKTMAVVKINLFDNTYNHSLTSMIDKISLWYHKFMPEILFDIEKYVVKDRIDSGSIFSLLQYDYPNYLLNKCDIYNAVYNFRQKNNP</sequence>
<dbReference type="Proteomes" id="UP000789920">
    <property type="component" value="Unassembled WGS sequence"/>
</dbReference>
<proteinExistence type="predicted"/>
<dbReference type="EMBL" id="CAJVQC010014542">
    <property type="protein sequence ID" value="CAG8658120.1"/>
    <property type="molecule type" value="Genomic_DNA"/>
</dbReference>
<accession>A0ACA9NNS3</accession>
<reference evidence="1" key="1">
    <citation type="submission" date="2021-06" db="EMBL/GenBank/DDBJ databases">
        <authorList>
            <person name="Kallberg Y."/>
            <person name="Tangrot J."/>
            <person name="Rosling A."/>
        </authorList>
    </citation>
    <scope>NUCLEOTIDE SEQUENCE</scope>
    <source>
        <strain evidence="1">MA461A</strain>
    </source>
</reference>
<comment type="caution">
    <text evidence="1">The sequence shown here is derived from an EMBL/GenBank/DDBJ whole genome shotgun (WGS) entry which is preliminary data.</text>
</comment>
<organism evidence="1 2">
    <name type="scientific">Racocetra persica</name>
    <dbReference type="NCBI Taxonomy" id="160502"/>
    <lineage>
        <taxon>Eukaryota</taxon>
        <taxon>Fungi</taxon>
        <taxon>Fungi incertae sedis</taxon>
        <taxon>Mucoromycota</taxon>
        <taxon>Glomeromycotina</taxon>
        <taxon>Glomeromycetes</taxon>
        <taxon>Diversisporales</taxon>
        <taxon>Gigasporaceae</taxon>
        <taxon>Racocetra</taxon>
    </lineage>
</organism>
<evidence type="ECO:0000313" key="2">
    <source>
        <dbReference type="Proteomes" id="UP000789920"/>
    </source>
</evidence>